<keyword evidence="2" id="KW-1185">Reference proteome</keyword>
<dbReference type="EMBL" id="FPBN01000014">
    <property type="protein sequence ID" value="SFU85166.1"/>
    <property type="molecule type" value="Genomic_DNA"/>
</dbReference>
<accession>A0A1I7JJ32</accession>
<protein>
    <submittedName>
        <fullName evidence="1">Uncharacterized protein</fullName>
    </submittedName>
</protein>
<proteinExistence type="predicted"/>
<organism evidence="1 2">
    <name type="scientific">Streptococcus gallolyticus</name>
    <dbReference type="NCBI Taxonomy" id="315405"/>
    <lineage>
        <taxon>Bacteria</taxon>
        <taxon>Bacillati</taxon>
        <taxon>Bacillota</taxon>
        <taxon>Bacilli</taxon>
        <taxon>Lactobacillales</taxon>
        <taxon>Streptococcaceae</taxon>
        <taxon>Streptococcus</taxon>
    </lineage>
</organism>
<evidence type="ECO:0000313" key="2">
    <source>
        <dbReference type="Proteomes" id="UP000183629"/>
    </source>
</evidence>
<gene>
    <name evidence="1" type="ORF">SAMN05660328_1149</name>
</gene>
<dbReference type="AlphaFoldDB" id="A0A1I7JJ32"/>
<reference evidence="2" key="1">
    <citation type="submission" date="2016-10" db="EMBL/GenBank/DDBJ databases">
        <authorList>
            <person name="Varghese N."/>
            <person name="Submissions S."/>
        </authorList>
    </citation>
    <scope>NUCLEOTIDE SEQUENCE [LARGE SCALE GENOMIC DNA]</scope>
    <source>
        <strain evidence="2">LMG 15572</strain>
    </source>
</reference>
<sequence length="57" mass="6776">MRPNRYPYSGMKKHSTVRAVRVFEKAFVNFVAENIRQSIKAKQELNKASEKFYQLCH</sequence>
<name>A0A1I7JJ32_9STRE</name>
<evidence type="ECO:0000313" key="1">
    <source>
        <dbReference type="EMBL" id="SFU85166.1"/>
    </source>
</evidence>
<dbReference type="Proteomes" id="UP000183629">
    <property type="component" value="Unassembled WGS sequence"/>
</dbReference>